<dbReference type="EMBL" id="JACWZY010000039">
    <property type="protein sequence ID" value="MBD2704905.1"/>
    <property type="molecule type" value="Genomic_DNA"/>
</dbReference>
<comment type="caution">
    <text evidence="2">The sequence shown here is derived from an EMBL/GenBank/DDBJ whole genome shotgun (WGS) entry which is preliminary data.</text>
</comment>
<protein>
    <submittedName>
        <fullName evidence="2">Uncharacterized protein</fullName>
    </submittedName>
</protein>
<evidence type="ECO:0000256" key="1">
    <source>
        <dbReference type="SAM" id="SignalP"/>
    </source>
</evidence>
<feature type="chain" id="PRO_5037250347" evidence="1">
    <location>
        <begin position="22"/>
        <end position="259"/>
    </location>
</feature>
<sequence length="259" mass="29409">MKTPVLFSLLTLIGINVMAQKADTSATKPKRAVIDNPNSRRNGYETYQNSAELTGVGLAPGAAINTIDHRYEGLRGTPYFLPEWNKGQIEMTAGQNYKDVPIKFDAFRQQLMLLRTWMGNDSIMVNPETVKSFQFRDANGQTYLFRRLTAPQESQPQGYFLVLYSGKTALLKRIEKKFKPADYKDPYSNNTRYDQFRETDTYFLQKPDQTLAKIKLSDKALLEAIGAHQDELKAFAKQASLNLKTEEGAASLLKQYDNL</sequence>
<organism evidence="2 3">
    <name type="scientific">Spirosoma profusum</name>
    <dbReference type="NCBI Taxonomy" id="2771354"/>
    <lineage>
        <taxon>Bacteria</taxon>
        <taxon>Pseudomonadati</taxon>
        <taxon>Bacteroidota</taxon>
        <taxon>Cytophagia</taxon>
        <taxon>Cytophagales</taxon>
        <taxon>Cytophagaceae</taxon>
        <taxon>Spirosoma</taxon>
    </lineage>
</organism>
<name>A0A927GA93_9BACT</name>
<feature type="signal peptide" evidence="1">
    <location>
        <begin position="1"/>
        <end position="21"/>
    </location>
</feature>
<keyword evidence="3" id="KW-1185">Reference proteome</keyword>
<dbReference type="RefSeq" id="WP_190891849.1">
    <property type="nucleotide sequence ID" value="NZ_JACWZY010000039.1"/>
</dbReference>
<dbReference type="AlphaFoldDB" id="A0A927GA93"/>
<evidence type="ECO:0000313" key="2">
    <source>
        <dbReference type="EMBL" id="MBD2704905.1"/>
    </source>
</evidence>
<accession>A0A927GA93</accession>
<proteinExistence type="predicted"/>
<evidence type="ECO:0000313" key="3">
    <source>
        <dbReference type="Proteomes" id="UP000598820"/>
    </source>
</evidence>
<dbReference type="Proteomes" id="UP000598820">
    <property type="component" value="Unassembled WGS sequence"/>
</dbReference>
<keyword evidence="1" id="KW-0732">Signal</keyword>
<reference evidence="2" key="1">
    <citation type="submission" date="2020-09" db="EMBL/GenBank/DDBJ databases">
        <authorList>
            <person name="Kim M.K."/>
        </authorList>
    </citation>
    <scope>NUCLEOTIDE SEQUENCE</scope>
    <source>
        <strain evidence="2">BT702</strain>
    </source>
</reference>
<gene>
    <name evidence="2" type="ORF">IC229_30010</name>
</gene>